<name>A0ACB8FBP3_9SAUR</name>
<dbReference type="Proteomes" id="UP000827872">
    <property type="component" value="Linkage Group LG08"/>
</dbReference>
<keyword evidence="2" id="KW-1185">Reference proteome</keyword>
<dbReference type="EMBL" id="CM037621">
    <property type="protein sequence ID" value="KAH8002591.1"/>
    <property type="molecule type" value="Genomic_DNA"/>
</dbReference>
<proteinExistence type="predicted"/>
<accession>A0ACB8FBP3</accession>
<sequence>MERAKHPQSSRGSSRQALQDCWWLMEVERAPFTAAFPLLLFKPPGHMWCLFELWARPLELPAPQAASARPQGGLLGLHVCPSKARHAQQPSNNRQPAAVAAAPHMTWQEPARGGPPRMSPLALCQ</sequence>
<comment type="caution">
    <text evidence="1">The sequence shown here is derived from an EMBL/GenBank/DDBJ whole genome shotgun (WGS) entry which is preliminary data.</text>
</comment>
<evidence type="ECO:0000313" key="2">
    <source>
        <dbReference type="Proteomes" id="UP000827872"/>
    </source>
</evidence>
<reference evidence="1" key="1">
    <citation type="submission" date="2021-08" db="EMBL/GenBank/DDBJ databases">
        <title>The first chromosome-level gecko genome reveals the dynamic sex chromosomes of Neotropical dwarf geckos (Sphaerodactylidae: Sphaerodactylus).</title>
        <authorList>
            <person name="Pinto B.J."/>
            <person name="Keating S.E."/>
            <person name="Gamble T."/>
        </authorList>
    </citation>
    <scope>NUCLEOTIDE SEQUENCE</scope>
    <source>
        <strain evidence="1">TG3544</strain>
    </source>
</reference>
<gene>
    <name evidence="1" type="ORF">K3G42_026436</name>
</gene>
<organism evidence="1 2">
    <name type="scientific">Sphaerodactylus townsendi</name>
    <dbReference type="NCBI Taxonomy" id="933632"/>
    <lineage>
        <taxon>Eukaryota</taxon>
        <taxon>Metazoa</taxon>
        <taxon>Chordata</taxon>
        <taxon>Craniata</taxon>
        <taxon>Vertebrata</taxon>
        <taxon>Euteleostomi</taxon>
        <taxon>Lepidosauria</taxon>
        <taxon>Squamata</taxon>
        <taxon>Bifurcata</taxon>
        <taxon>Gekkota</taxon>
        <taxon>Sphaerodactylidae</taxon>
        <taxon>Sphaerodactylus</taxon>
    </lineage>
</organism>
<evidence type="ECO:0000313" key="1">
    <source>
        <dbReference type="EMBL" id="KAH8002591.1"/>
    </source>
</evidence>
<protein>
    <submittedName>
        <fullName evidence="1">Uncharacterized protein</fullName>
    </submittedName>
</protein>